<accession>A0A921SUB7</accession>
<dbReference type="InterPro" id="IPR033403">
    <property type="entry name" value="DUF5110"/>
</dbReference>
<evidence type="ECO:0000256" key="1">
    <source>
        <dbReference type="ARBA" id="ARBA00007806"/>
    </source>
</evidence>
<evidence type="ECO:0000313" key="9">
    <source>
        <dbReference type="EMBL" id="HJG88448.1"/>
    </source>
</evidence>
<dbReference type="Gene3D" id="3.20.20.80">
    <property type="entry name" value="Glycosidases"/>
    <property type="match status" value="1"/>
</dbReference>
<gene>
    <name evidence="9" type="ORF">K8U91_03075</name>
</gene>
<evidence type="ECO:0000259" key="5">
    <source>
        <dbReference type="Pfam" id="PF13802"/>
    </source>
</evidence>
<keyword evidence="3" id="KW-0732">Signal</keyword>
<dbReference type="InterPro" id="IPR048395">
    <property type="entry name" value="Glyco_hydro_31_C"/>
</dbReference>
<dbReference type="CDD" id="cd14752">
    <property type="entry name" value="GH31_N"/>
    <property type="match status" value="1"/>
</dbReference>
<feature type="chain" id="PRO_5037449550" evidence="3">
    <location>
        <begin position="20"/>
        <end position="1018"/>
    </location>
</feature>
<protein>
    <submittedName>
        <fullName evidence="9">DUF5110 domain-containing protein</fullName>
    </submittedName>
</protein>
<dbReference type="Gene3D" id="2.60.40.1180">
    <property type="entry name" value="Golgi alpha-mannosidase II"/>
    <property type="match status" value="2"/>
</dbReference>
<dbReference type="Proteomes" id="UP000757103">
    <property type="component" value="Unassembled WGS sequence"/>
</dbReference>
<dbReference type="SUPFAM" id="SSF51445">
    <property type="entry name" value="(Trans)glycosidases"/>
    <property type="match status" value="1"/>
</dbReference>
<dbReference type="InterPro" id="IPR011013">
    <property type="entry name" value="Gal_mutarotase_sf_dom"/>
</dbReference>
<dbReference type="RefSeq" id="WP_273305489.1">
    <property type="nucleotide sequence ID" value="NZ_DYUD01000011.1"/>
</dbReference>
<name>A0A921SUB7_9BACT</name>
<dbReference type="SUPFAM" id="SSF74650">
    <property type="entry name" value="Galactose mutarotase-like"/>
    <property type="match status" value="1"/>
</dbReference>
<evidence type="ECO:0000313" key="10">
    <source>
        <dbReference type="Proteomes" id="UP000757103"/>
    </source>
</evidence>
<feature type="domain" description="Secretion system C-terminal sorting" evidence="7">
    <location>
        <begin position="948"/>
        <end position="1016"/>
    </location>
</feature>
<keyword evidence="2" id="KW-0326">Glycosidase</keyword>
<feature type="domain" description="Glycoside hydrolase family 31 TIM barrel" evidence="4">
    <location>
        <begin position="191"/>
        <end position="525"/>
    </location>
</feature>
<dbReference type="PANTHER" id="PTHR22762:SF120">
    <property type="entry name" value="HETEROGLYCAN GLUCOSIDASE 1"/>
    <property type="match status" value="1"/>
</dbReference>
<evidence type="ECO:0000259" key="8">
    <source>
        <dbReference type="Pfam" id="PF21365"/>
    </source>
</evidence>
<sequence length="1018" mass="114649">MKYKLLSVLMLCVSMGVQAQEEFLCGDRIAVFYPPQFDSSQTLASFAIQKELTRQGDLPGDWDIRPVFTTDGEGKTLVEIAYSDDADLYGTGLVTGKLRRNGTSIEIWNKDNYGYYVSNCLYQSHPWVMGVRPDGKTFGIIADNSWRSKLELSNPMKITSEGPAFRVIVIERDSPSEMMQVLGELTGTINLPPLWALGFHQSRFNPTYKPDEIVAMGQEFRKRNLPCDVFWVDIDYMDGKRIFTYDANEFFNSSKVASPDALNETMHEMGYKMGYITDPGVKIDESYTVYQQGQSGDHWVKAEDKVTDYEGEVWPGMCKFPDFTQPQTREWWAGLYGEFYKAHDMDGAWNDMNEPGVFNTPEWTMLTTNWHRGGGDLAAGPHMRYHNLYGSLMTQASYEGLVKSRPDKRPFLLSRANHLGAQRYCATWTGDNLGTWEHMMLSVPMCITLGLSGQPFGGPDVGGYGLDVTPELLAHWMALSAYYPFSRNHTSGCSQEPWVFGTAVENVSRNALNRRYRLLPYLYTLFHESSVDGMPVMRPLFFADLTDTDLRDQEQAFLLGGDLMVIPRWANHVTLPKGDWDQLQLEAEDDGYQPLLALRPGSVLPYLGHTVQTTAVYEADSLTLFVNPSDDGTAYGEMYDDAGEGFDYKNGDYALLQFNCEPYAQDSLAVTVVKSEGNLDKTRHYRVAVVGGVETYYSSWTTDSRIVVPHVEDVTEGIDLSKTIGKVIFVTGTFNDWDVDQYVLTGNTDGFMVSERIYIEKGDHRLKFTNSPTWSGDDWGDADGLSGVAKPSTGKPDITFHIANSGNYNIMFNPTTLEYAIMRTFDSNESIIYVGGTFNNWTLNYFSQMDLVDNHVWKSDAIYCEAGDQELKFVNTNNWSNKDWGGVEGLSGTAMETTGKSDSNLKFTLAESGYYVMTFNDQSLAYSIQRVSDPSAVEEVKAEPSCRIYPNPTDGILNVLLDVDNAQMRIFSQDGRCLQEQSLTRNLSTVDISSLPEGSYIVDFRWDKGHETQKLIKK</sequence>
<feature type="domain" description="Glycoside hydrolase family 31 N-terminal" evidence="5">
    <location>
        <begin position="78"/>
        <end position="149"/>
    </location>
</feature>
<dbReference type="GO" id="GO:0030246">
    <property type="term" value="F:carbohydrate binding"/>
    <property type="evidence" value="ECO:0007669"/>
    <property type="project" value="InterPro"/>
</dbReference>
<dbReference type="CDD" id="cd06604">
    <property type="entry name" value="GH31_glucosidase_II_MalA"/>
    <property type="match status" value="1"/>
</dbReference>
<evidence type="ECO:0000256" key="3">
    <source>
        <dbReference type="SAM" id="SignalP"/>
    </source>
</evidence>
<dbReference type="InterPro" id="IPR026444">
    <property type="entry name" value="Secre_tail"/>
</dbReference>
<dbReference type="Pfam" id="PF17137">
    <property type="entry name" value="DUF5110"/>
    <property type="match status" value="1"/>
</dbReference>
<dbReference type="Pfam" id="PF13802">
    <property type="entry name" value="Gal_mutarotas_2"/>
    <property type="match status" value="1"/>
</dbReference>
<organism evidence="9 10">
    <name type="scientific">Barnesiella viscericola</name>
    <dbReference type="NCBI Taxonomy" id="397865"/>
    <lineage>
        <taxon>Bacteria</taxon>
        <taxon>Pseudomonadati</taxon>
        <taxon>Bacteroidota</taxon>
        <taxon>Bacteroidia</taxon>
        <taxon>Bacteroidales</taxon>
        <taxon>Barnesiellaceae</taxon>
        <taxon>Barnesiella</taxon>
    </lineage>
</organism>
<dbReference type="InterPro" id="IPR013780">
    <property type="entry name" value="Glyco_hydro_b"/>
</dbReference>
<proteinExistence type="inferred from homology"/>
<dbReference type="EMBL" id="DYUD01000011">
    <property type="protein sequence ID" value="HJG88448.1"/>
    <property type="molecule type" value="Genomic_DNA"/>
</dbReference>
<dbReference type="InterPro" id="IPR000322">
    <property type="entry name" value="Glyco_hydro_31_TIM"/>
</dbReference>
<reference evidence="9" key="2">
    <citation type="submission" date="2021-09" db="EMBL/GenBank/DDBJ databases">
        <authorList>
            <person name="Gilroy R."/>
        </authorList>
    </citation>
    <scope>NUCLEOTIDE SEQUENCE</scope>
    <source>
        <strain evidence="9">CHK121-7720</strain>
    </source>
</reference>
<feature type="domain" description="DUF5110" evidence="6">
    <location>
        <begin position="622"/>
        <end position="691"/>
    </location>
</feature>
<evidence type="ECO:0000259" key="4">
    <source>
        <dbReference type="Pfam" id="PF01055"/>
    </source>
</evidence>
<dbReference type="GO" id="GO:0005975">
    <property type="term" value="P:carbohydrate metabolic process"/>
    <property type="evidence" value="ECO:0007669"/>
    <property type="project" value="InterPro"/>
</dbReference>
<dbReference type="NCBIfam" id="TIGR04183">
    <property type="entry name" value="Por_Secre_tail"/>
    <property type="match status" value="1"/>
</dbReference>
<dbReference type="Gene3D" id="2.60.40.1760">
    <property type="entry name" value="glycosyl hydrolase (family 31)"/>
    <property type="match status" value="1"/>
</dbReference>
<dbReference type="Pfam" id="PF21365">
    <property type="entry name" value="Glyco_hydro_31_3rd"/>
    <property type="match status" value="1"/>
</dbReference>
<dbReference type="GO" id="GO:0004553">
    <property type="term" value="F:hydrolase activity, hydrolyzing O-glycosyl compounds"/>
    <property type="evidence" value="ECO:0007669"/>
    <property type="project" value="InterPro"/>
</dbReference>
<dbReference type="Pfam" id="PF18962">
    <property type="entry name" value="Por_Secre_tail"/>
    <property type="match status" value="1"/>
</dbReference>
<dbReference type="AlphaFoldDB" id="A0A921SUB7"/>
<feature type="domain" description="Glycosyl hydrolase family 31 C-terminal" evidence="8">
    <location>
        <begin position="533"/>
        <end position="584"/>
    </location>
</feature>
<reference evidence="9" key="1">
    <citation type="journal article" date="2021" name="PeerJ">
        <title>Extensive microbial diversity within the chicken gut microbiome revealed by metagenomics and culture.</title>
        <authorList>
            <person name="Gilroy R."/>
            <person name="Ravi A."/>
            <person name="Getino M."/>
            <person name="Pursley I."/>
            <person name="Horton D.L."/>
            <person name="Alikhan N.F."/>
            <person name="Baker D."/>
            <person name="Gharbi K."/>
            <person name="Hall N."/>
            <person name="Watson M."/>
            <person name="Adriaenssens E.M."/>
            <person name="Foster-Nyarko E."/>
            <person name="Jarju S."/>
            <person name="Secka A."/>
            <person name="Antonio M."/>
            <person name="Oren A."/>
            <person name="Chaudhuri R.R."/>
            <person name="La Ragione R."/>
            <person name="Hildebrand F."/>
            <person name="Pallen M.J."/>
        </authorList>
    </citation>
    <scope>NUCLEOTIDE SEQUENCE</scope>
    <source>
        <strain evidence="9">CHK121-7720</strain>
    </source>
</reference>
<dbReference type="Pfam" id="PF01055">
    <property type="entry name" value="Glyco_hydro_31_2nd"/>
    <property type="match status" value="1"/>
</dbReference>
<dbReference type="PANTHER" id="PTHR22762">
    <property type="entry name" value="ALPHA-GLUCOSIDASE"/>
    <property type="match status" value="1"/>
</dbReference>
<feature type="signal peptide" evidence="3">
    <location>
        <begin position="1"/>
        <end position="19"/>
    </location>
</feature>
<comment type="caution">
    <text evidence="9">The sequence shown here is derived from an EMBL/GenBank/DDBJ whole genome shotgun (WGS) entry which is preliminary data.</text>
</comment>
<dbReference type="InterPro" id="IPR025887">
    <property type="entry name" value="Glyco_hydro_31_N_dom"/>
</dbReference>
<dbReference type="SUPFAM" id="SSF51011">
    <property type="entry name" value="Glycosyl hydrolase domain"/>
    <property type="match status" value="1"/>
</dbReference>
<evidence type="ECO:0000259" key="7">
    <source>
        <dbReference type="Pfam" id="PF18962"/>
    </source>
</evidence>
<dbReference type="InterPro" id="IPR017853">
    <property type="entry name" value="GH"/>
</dbReference>
<comment type="similarity">
    <text evidence="1 2">Belongs to the glycosyl hydrolase 31 family.</text>
</comment>
<evidence type="ECO:0000256" key="2">
    <source>
        <dbReference type="RuleBase" id="RU361185"/>
    </source>
</evidence>
<dbReference type="Gene3D" id="2.60.40.3620">
    <property type="match status" value="2"/>
</dbReference>
<evidence type="ECO:0000259" key="6">
    <source>
        <dbReference type="Pfam" id="PF17137"/>
    </source>
</evidence>
<keyword evidence="2" id="KW-0378">Hydrolase</keyword>